<protein>
    <submittedName>
        <fullName evidence="2">Uncharacterized protein</fullName>
    </submittedName>
</protein>
<accession>A0A834X8Y1</accession>
<reference evidence="2" key="1">
    <citation type="submission" date="2020-09" db="EMBL/GenBank/DDBJ databases">
        <title>Genome-Enabled Discovery of Anthraquinone Biosynthesis in Senna tora.</title>
        <authorList>
            <person name="Kang S.-H."/>
            <person name="Pandey R.P."/>
            <person name="Lee C.-M."/>
            <person name="Sim J.-S."/>
            <person name="Jeong J.-T."/>
            <person name="Choi B.-S."/>
            <person name="Jung M."/>
            <person name="Ginzburg D."/>
            <person name="Zhao K."/>
            <person name="Won S.Y."/>
            <person name="Oh T.-J."/>
            <person name="Yu Y."/>
            <person name="Kim N.-H."/>
            <person name="Lee O.R."/>
            <person name="Lee T.-H."/>
            <person name="Bashyal P."/>
            <person name="Kim T.-S."/>
            <person name="Lee W.-H."/>
            <person name="Kawkins C."/>
            <person name="Kim C.-K."/>
            <person name="Kim J.S."/>
            <person name="Ahn B.O."/>
            <person name="Rhee S.Y."/>
            <person name="Sohng J.K."/>
        </authorList>
    </citation>
    <scope>NUCLEOTIDE SEQUENCE</scope>
    <source>
        <tissue evidence="2">Leaf</tissue>
    </source>
</reference>
<keyword evidence="1" id="KW-0472">Membrane</keyword>
<keyword evidence="3" id="KW-1185">Reference proteome</keyword>
<sequence>MAQKLAQSRTLVRTLEAFFIALFITMRIFINGKF</sequence>
<organism evidence="2 3">
    <name type="scientific">Senna tora</name>
    <dbReference type="NCBI Taxonomy" id="362788"/>
    <lineage>
        <taxon>Eukaryota</taxon>
        <taxon>Viridiplantae</taxon>
        <taxon>Streptophyta</taxon>
        <taxon>Embryophyta</taxon>
        <taxon>Tracheophyta</taxon>
        <taxon>Spermatophyta</taxon>
        <taxon>Magnoliopsida</taxon>
        <taxon>eudicotyledons</taxon>
        <taxon>Gunneridae</taxon>
        <taxon>Pentapetalae</taxon>
        <taxon>rosids</taxon>
        <taxon>fabids</taxon>
        <taxon>Fabales</taxon>
        <taxon>Fabaceae</taxon>
        <taxon>Caesalpinioideae</taxon>
        <taxon>Cassia clade</taxon>
        <taxon>Senna</taxon>
    </lineage>
</organism>
<dbReference type="Proteomes" id="UP000634136">
    <property type="component" value="Unassembled WGS sequence"/>
</dbReference>
<evidence type="ECO:0000256" key="1">
    <source>
        <dbReference type="SAM" id="Phobius"/>
    </source>
</evidence>
<evidence type="ECO:0000313" key="2">
    <source>
        <dbReference type="EMBL" id="KAF7841223.1"/>
    </source>
</evidence>
<dbReference type="AlphaFoldDB" id="A0A834X8Y1"/>
<dbReference type="EMBL" id="JAAIUW010000002">
    <property type="protein sequence ID" value="KAF7841223.1"/>
    <property type="molecule type" value="Genomic_DNA"/>
</dbReference>
<keyword evidence="1" id="KW-1133">Transmembrane helix</keyword>
<keyword evidence="1" id="KW-0812">Transmembrane</keyword>
<comment type="caution">
    <text evidence="2">The sequence shown here is derived from an EMBL/GenBank/DDBJ whole genome shotgun (WGS) entry which is preliminary data.</text>
</comment>
<proteinExistence type="predicted"/>
<feature type="transmembrane region" description="Helical" evidence="1">
    <location>
        <begin position="12"/>
        <end position="30"/>
    </location>
</feature>
<evidence type="ECO:0000313" key="3">
    <source>
        <dbReference type="Proteomes" id="UP000634136"/>
    </source>
</evidence>
<gene>
    <name evidence="2" type="ORF">G2W53_003521</name>
</gene>
<name>A0A834X8Y1_9FABA</name>